<evidence type="ECO:0000313" key="1">
    <source>
        <dbReference type="EMBL" id="MFD2416561.1"/>
    </source>
</evidence>
<dbReference type="Gene3D" id="3.60.15.10">
    <property type="entry name" value="Ribonuclease Z/Hydroxyacylglutathione hydrolase-like"/>
    <property type="match status" value="1"/>
</dbReference>
<dbReference type="Proteomes" id="UP001597417">
    <property type="component" value="Unassembled WGS sequence"/>
</dbReference>
<dbReference type="PANTHER" id="PTHR43546">
    <property type="entry name" value="UPF0173 METAL-DEPENDENT HYDROLASE MJ1163-RELATED"/>
    <property type="match status" value="1"/>
</dbReference>
<protein>
    <submittedName>
        <fullName evidence="1">MBL fold metallo-hydrolase</fullName>
    </submittedName>
</protein>
<dbReference type="EMBL" id="JBHUKR010000006">
    <property type="protein sequence ID" value="MFD2416561.1"/>
    <property type="molecule type" value="Genomic_DNA"/>
</dbReference>
<keyword evidence="2" id="KW-1185">Reference proteome</keyword>
<gene>
    <name evidence="1" type="ORF">ACFSXZ_09470</name>
</gene>
<organism evidence="1 2">
    <name type="scientific">Amycolatopsis pigmentata</name>
    <dbReference type="NCBI Taxonomy" id="450801"/>
    <lineage>
        <taxon>Bacteria</taxon>
        <taxon>Bacillati</taxon>
        <taxon>Actinomycetota</taxon>
        <taxon>Actinomycetes</taxon>
        <taxon>Pseudonocardiales</taxon>
        <taxon>Pseudonocardiaceae</taxon>
        <taxon>Amycolatopsis</taxon>
    </lineage>
</organism>
<evidence type="ECO:0000313" key="2">
    <source>
        <dbReference type="Proteomes" id="UP001597417"/>
    </source>
</evidence>
<reference evidence="2" key="1">
    <citation type="journal article" date="2019" name="Int. J. Syst. Evol. Microbiol.">
        <title>The Global Catalogue of Microorganisms (GCM) 10K type strain sequencing project: providing services to taxonomists for standard genome sequencing and annotation.</title>
        <authorList>
            <consortium name="The Broad Institute Genomics Platform"/>
            <consortium name="The Broad Institute Genome Sequencing Center for Infectious Disease"/>
            <person name="Wu L."/>
            <person name="Ma J."/>
        </authorList>
    </citation>
    <scope>NUCLEOTIDE SEQUENCE [LARGE SCALE GENOMIC DNA]</scope>
    <source>
        <strain evidence="2">CGMCC 4.7645</strain>
    </source>
</reference>
<dbReference type="InterPro" id="IPR050114">
    <property type="entry name" value="UPF0173_UPF0282_UlaG_hydrolase"/>
</dbReference>
<dbReference type="SUPFAM" id="SSF56281">
    <property type="entry name" value="Metallo-hydrolase/oxidoreductase"/>
    <property type="match status" value="1"/>
</dbReference>
<dbReference type="Pfam" id="PF13483">
    <property type="entry name" value="Lactamase_B_3"/>
    <property type="match status" value="1"/>
</dbReference>
<dbReference type="RefSeq" id="WP_378263457.1">
    <property type="nucleotide sequence ID" value="NZ_JBHUKR010000006.1"/>
</dbReference>
<comment type="caution">
    <text evidence="1">The sequence shown here is derived from an EMBL/GenBank/DDBJ whole genome shotgun (WGS) entry which is preliminary data.</text>
</comment>
<sequence length="220" mass="23627">MPNDTPVAITYFGHSCLLVEVEDGDRVARLLLDPGNLTPSLDDVDPVDAVLITHGHPDHLDSGQLRRLRAKGAFSVFGPADIEDQLNDLDVPFAAVEPGSFEVSGVTVVARRSGHETLYPGFPLPENFGYEIAGRVFTPGDSLVVPTPQVEILLAPLAGPWMKLSQGIDFVRAVAPTTVVPIHDAGLAPAHRGLHRALFTEFAPEGTKLRTLDPFESLAI</sequence>
<dbReference type="PANTHER" id="PTHR43546:SF3">
    <property type="entry name" value="UPF0173 METAL-DEPENDENT HYDROLASE MJ1163"/>
    <property type="match status" value="1"/>
</dbReference>
<accession>A0ABW5FRB7</accession>
<dbReference type="InterPro" id="IPR036866">
    <property type="entry name" value="RibonucZ/Hydroxyglut_hydro"/>
</dbReference>
<name>A0ABW5FRB7_9PSEU</name>
<proteinExistence type="predicted"/>